<dbReference type="InterPro" id="IPR042544">
    <property type="entry name" value="AdoMet_synthase_3"/>
</dbReference>
<reference evidence="1" key="1">
    <citation type="submission" date="2020-10" db="EMBL/GenBank/DDBJ databases">
        <authorList>
            <person name="Gilroy R."/>
        </authorList>
    </citation>
    <scope>NUCLEOTIDE SEQUENCE</scope>
    <source>
        <strain evidence="1">CHK147-3167</strain>
    </source>
</reference>
<name>A0A9D1CZ28_9FIRM</name>
<dbReference type="PANTHER" id="PTHR36697:SF1">
    <property type="entry name" value="S-ADENOSYLMETHIONINE SYNTHASE"/>
    <property type="match status" value="1"/>
</dbReference>
<evidence type="ECO:0000313" key="1">
    <source>
        <dbReference type="EMBL" id="HIQ91352.1"/>
    </source>
</evidence>
<dbReference type="Gene3D" id="3.30.300.10">
    <property type="match status" value="1"/>
</dbReference>
<dbReference type="Pfam" id="PF01941">
    <property type="entry name" value="AdoMet_Synthase"/>
    <property type="match status" value="1"/>
</dbReference>
<dbReference type="EMBL" id="DVFV01000122">
    <property type="protein sequence ID" value="HIQ91352.1"/>
    <property type="molecule type" value="Genomic_DNA"/>
</dbReference>
<dbReference type="AlphaFoldDB" id="A0A9D1CZ28"/>
<organism evidence="1 2">
    <name type="scientific">Candidatus Coprosoma intestinipullorum</name>
    <dbReference type="NCBI Taxonomy" id="2840752"/>
    <lineage>
        <taxon>Bacteria</taxon>
        <taxon>Bacillati</taxon>
        <taxon>Bacillota</taxon>
        <taxon>Bacillota incertae sedis</taxon>
        <taxon>Candidatus Coprosoma</taxon>
    </lineage>
</organism>
<sequence length="396" mass="45454">MLIIRDDYVSPEDNLIEITERKGIGHPDTLADMLAIECSKAYAKFCLKNYGCVLHYNLDKLYIGAGLFKYEEGKVIKKSNIIVNLNGRVTNTMNGEKIDLDNIFKPVIKKYLKTVLPRLDVENDLTININSTQNTKRDYWYSPRDINDVPDYKNVTAGDTALCVAHGDFTFCESLALYLESILYDKTADGYMSPKYKDIGQDIKFMVSRIGKKVEVTICLPVLRGCYKNDMEYDKIIKKYERLFYKSLDNFDNPRGYQVVIRVNYKDDGTIDKYTLCIGTCAECGEEGIVGRGNDGQGLISAFRPHTVEAPFGKNVRYHTGYAVSFMAQRAVSRIYKELGVRCMIYAITRNRNSLYDPYVFYLSVDNKQDEGKIREIISSEFNKDYLDKIFEKELV</sequence>
<comment type="caution">
    <text evidence="1">The sequence shown here is derived from an EMBL/GenBank/DDBJ whole genome shotgun (WGS) entry which is preliminary data.</text>
</comment>
<evidence type="ECO:0008006" key="3">
    <source>
        <dbReference type="Google" id="ProtNLM"/>
    </source>
</evidence>
<protein>
    <recommendedName>
        <fullName evidence="3">Methionine adenosyltransferase</fullName>
    </recommendedName>
</protein>
<evidence type="ECO:0000313" key="2">
    <source>
        <dbReference type="Proteomes" id="UP000886786"/>
    </source>
</evidence>
<dbReference type="PANTHER" id="PTHR36697">
    <property type="entry name" value="S-ADENOSYLMETHIONINE SYNTHASE"/>
    <property type="match status" value="1"/>
</dbReference>
<dbReference type="InterPro" id="IPR027790">
    <property type="entry name" value="AdoMet_synthase_2_family"/>
</dbReference>
<reference evidence="1" key="2">
    <citation type="journal article" date="2021" name="PeerJ">
        <title>Extensive microbial diversity within the chicken gut microbiome revealed by metagenomics and culture.</title>
        <authorList>
            <person name="Gilroy R."/>
            <person name="Ravi A."/>
            <person name="Getino M."/>
            <person name="Pursley I."/>
            <person name="Horton D.L."/>
            <person name="Alikhan N.F."/>
            <person name="Baker D."/>
            <person name="Gharbi K."/>
            <person name="Hall N."/>
            <person name="Watson M."/>
            <person name="Adriaenssens E.M."/>
            <person name="Foster-Nyarko E."/>
            <person name="Jarju S."/>
            <person name="Secka A."/>
            <person name="Antonio M."/>
            <person name="Oren A."/>
            <person name="Chaudhuri R.R."/>
            <person name="La Ragione R."/>
            <person name="Hildebrand F."/>
            <person name="Pallen M.J."/>
        </authorList>
    </citation>
    <scope>NUCLEOTIDE SEQUENCE</scope>
    <source>
        <strain evidence="1">CHK147-3167</strain>
    </source>
</reference>
<accession>A0A9D1CZ28</accession>
<dbReference type="Proteomes" id="UP000886786">
    <property type="component" value="Unassembled WGS sequence"/>
</dbReference>
<gene>
    <name evidence="1" type="ORF">IAB27_07015</name>
</gene>
<proteinExistence type="predicted"/>
<dbReference type="Gene3D" id="3.30.300.280">
    <property type="entry name" value="S-adenosylmethionine synthetase, C-terminal domain"/>
    <property type="match status" value="1"/>
</dbReference>